<evidence type="ECO:0000256" key="3">
    <source>
        <dbReference type="ARBA" id="ARBA00022475"/>
    </source>
</evidence>
<evidence type="ECO:0000256" key="9">
    <source>
        <dbReference type="ARBA" id="ARBA00023136"/>
    </source>
</evidence>
<dbReference type="PANTHER" id="PTHR43790:SF4">
    <property type="entry name" value="GUANOSINE IMPORT ATP-BINDING PROTEIN NUPO"/>
    <property type="match status" value="1"/>
</dbReference>
<comment type="subcellular location">
    <subcellularLocation>
        <location evidence="1">Cell membrane</location>
        <topology evidence="1">Peripheral membrane protein</topology>
    </subcellularLocation>
</comment>
<dbReference type="SMART" id="SM00382">
    <property type="entry name" value="AAA"/>
    <property type="match status" value="1"/>
</dbReference>
<dbReference type="Pfam" id="PF00005">
    <property type="entry name" value="ABC_tran"/>
    <property type="match status" value="2"/>
</dbReference>
<evidence type="ECO:0000256" key="8">
    <source>
        <dbReference type="ARBA" id="ARBA00022967"/>
    </source>
</evidence>
<name>A0A0C5VQI1_9GAMM</name>
<dbReference type="PANTHER" id="PTHR43790">
    <property type="entry name" value="CARBOHYDRATE TRANSPORT ATP-BINDING PROTEIN MG119-RELATED"/>
    <property type="match status" value="1"/>
</dbReference>
<dbReference type="PROSITE" id="PS50893">
    <property type="entry name" value="ABC_TRANSPORTER_2"/>
    <property type="match status" value="2"/>
</dbReference>
<dbReference type="InterPro" id="IPR027417">
    <property type="entry name" value="P-loop_NTPase"/>
</dbReference>
<dbReference type="InterPro" id="IPR003593">
    <property type="entry name" value="AAA+_ATPase"/>
</dbReference>
<dbReference type="RefSeq" id="WP_211264569.1">
    <property type="nucleotide sequence ID" value="NZ_CP007142.1"/>
</dbReference>
<dbReference type="InterPro" id="IPR050107">
    <property type="entry name" value="ABC_carbohydrate_import_ATPase"/>
</dbReference>
<dbReference type="CDD" id="cd03216">
    <property type="entry name" value="ABC_Carb_Monos_I"/>
    <property type="match status" value="1"/>
</dbReference>
<dbReference type="GO" id="GO:0005886">
    <property type="term" value="C:plasma membrane"/>
    <property type="evidence" value="ECO:0007669"/>
    <property type="project" value="UniProtKB-SubCell"/>
</dbReference>
<evidence type="ECO:0000256" key="4">
    <source>
        <dbReference type="ARBA" id="ARBA00022597"/>
    </source>
</evidence>
<dbReference type="Gene3D" id="3.40.50.300">
    <property type="entry name" value="P-loop containing nucleotide triphosphate hydrolases"/>
    <property type="match status" value="2"/>
</dbReference>
<evidence type="ECO:0000313" key="12">
    <source>
        <dbReference type="Proteomes" id="UP000032266"/>
    </source>
</evidence>
<dbReference type="SUPFAM" id="SSF52540">
    <property type="entry name" value="P-loop containing nucleoside triphosphate hydrolases"/>
    <property type="match status" value="2"/>
</dbReference>
<feature type="domain" description="ABC transporter" evidence="10">
    <location>
        <begin position="257"/>
        <end position="500"/>
    </location>
</feature>
<evidence type="ECO:0000256" key="7">
    <source>
        <dbReference type="ARBA" id="ARBA00022840"/>
    </source>
</evidence>
<dbReference type="AlphaFoldDB" id="A0A0C5VQI1"/>
<evidence type="ECO:0000256" key="2">
    <source>
        <dbReference type="ARBA" id="ARBA00022448"/>
    </source>
</evidence>
<evidence type="ECO:0000313" key="11">
    <source>
        <dbReference type="EMBL" id="AJQ96837.1"/>
    </source>
</evidence>
<keyword evidence="3" id="KW-1003">Cell membrane</keyword>
<dbReference type="CDD" id="cd03215">
    <property type="entry name" value="ABC_Carb_Monos_II"/>
    <property type="match status" value="1"/>
</dbReference>
<dbReference type="InterPro" id="IPR017871">
    <property type="entry name" value="ABC_transporter-like_CS"/>
</dbReference>
<dbReference type="FunFam" id="3.40.50.300:FF:000127">
    <property type="entry name" value="Ribose import ATP-binding protein RbsA"/>
    <property type="match status" value="1"/>
</dbReference>
<keyword evidence="6" id="KW-0547">Nucleotide-binding</keyword>
<dbReference type="PROSITE" id="PS00211">
    <property type="entry name" value="ABC_TRANSPORTER_1"/>
    <property type="match status" value="2"/>
</dbReference>
<organism evidence="11 12">
    <name type="scientific">Gynuella sunshinyii YC6258</name>
    <dbReference type="NCBI Taxonomy" id="1445510"/>
    <lineage>
        <taxon>Bacteria</taxon>
        <taxon>Pseudomonadati</taxon>
        <taxon>Pseudomonadota</taxon>
        <taxon>Gammaproteobacteria</taxon>
        <taxon>Oceanospirillales</taxon>
        <taxon>Saccharospirillaceae</taxon>
        <taxon>Gynuella</taxon>
    </lineage>
</organism>
<feature type="domain" description="ABC transporter" evidence="10">
    <location>
        <begin position="8"/>
        <end position="240"/>
    </location>
</feature>
<dbReference type="GO" id="GO:0016887">
    <property type="term" value="F:ATP hydrolysis activity"/>
    <property type="evidence" value="ECO:0007669"/>
    <property type="project" value="InterPro"/>
</dbReference>
<keyword evidence="12" id="KW-1185">Reference proteome</keyword>
<sequence length="506" mass="55123">MQGHHPRLSLWNITKRYPGCIANQSVSLSVQPGEIHALLGENGAGKSTLMKIIYGVTHADEGSIIWEGKEVDIHAPTDARKLGIGMVFQHFSLFETLSVAENIALAYSESSLTIGELSEKILTVSQRYGMPLEPDRLVHTLSVGERQRLEIIRCLIQDVKLLILDEPTSVLTPQEADSLFDVLRALAAEGCSILFISHKLNEVKALCHKASVLRQGQNVGEADVATATVNELASLMVGAQTQLEREYEKRLGSETLLALQGLSHVSDDPFGVSLKNLNMEIRAGEILGIAGVAGNGQEELFSILSGEMLCQQPQQLTINGRAIGRLNPAQRRSFGMAYVPPERNGRGAIPEFSLEENGLLTSPMTGPAGWLKLKQIRQFANQVISTFGVKCHHSRSPASSLSGGNLQKFIIGREILQQPKVLIAAHPTWGVDFGSAKTIHEALIELRNNGAAVVIISEDLDELFQISDRMSALFHGRLAPVKPTTEVTIDEVGRWMAGVFDQEQAA</sequence>
<evidence type="ECO:0000256" key="1">
    <source>
        <dbReference type="ARBA" id="ARBA00004202"/>
    </source>
</evidence>
<keyword evidence="9" id="KW-0472">Membrane</keyword>
<evidence type="ECO:0000259" key="10">
    <source>
        <dbReference type="PROSITE" id="PS50893"/>
    </source>
</evidence>
<accession>A0A0C5VQI1</accession>
<protein>
    <submittedName>
        <fullName evidence="11">ABC-type uncharacterized transport system, ATPase component</fullName>
    </submittedName>
</protein>
<dbReference type="Proteomes" id="UP000032266">
    <property type="component" value="Chromosome"/>
</dbReference>
<dbReference type="KEGG" id="gsn:YC6258_04805"/>
<dbReference type="GO" id="GO:0005524">
    <property type="term" value="F:ATP binding"/>
    <property type="evidence" value="ECO:0007669"/>
    <property type="project" value="UniProtKB-KW"/>
</dbReference>
<dbReference type="STRING" id="1445510.YC6258_04805"/>
<dbReference type="EMBL" id="CP007142">
    <property type="protein sequence ID" value="AJQ96837.1"/>
    <property type="molecule type" value="Genomic_DNA"/>
</dbReference>
<proteinExistence type="predicted"/>
<keyword evidence="8" id="KW-1278">Translocase</keyword>
<keyword evidence="7" id="KW-0067">ATP-binding</keyword>
<reference evidence="11 12" key="1">
    <citation type="submission" date="2014-01" db="EMBL/GenBank/DDBJ databases">
        <title>Full genme sequencing of cellulolytic bacterium Gynuella sunshinyii YC6258T gen. nov., sp. nov.</title>
        <authorList>
            <person name="Khan H."/>
            <person name="Chung E.J."/>
            <person name="Chung Y.R."/>
        </authorList>
    </citation>
    <scope>NUCLEOTIDE SEQUENCE [LARGE SCALE GENOMIC DNA]</scope>
    <source>
        <strain evidence="11 12">YC6258</strain>
    </source>
</reference>
<evidence type="ECO:0000256" key="5">
    <source>
        <dbReference type="ARBA" id="ARBA00022737"/>
    </source>
</evidence>
<dbReference type="PATRIC" id="fig|1445510.3.peg.4769"/>
<evidence type="ECO:0000256" key="6">
    <source>
        <dbReference type="ARBA" id="ARBA00022741"/>
    </source>
</evidence>
<keyword evidence="4" id="KW-0762">Sugar transport</keyword>
<dbReference type="HOGENOM" id="CLU_000604_92_0_6"/>
<keyword evidence="2" id="KW-0813">Transport</keyword>
<keyword evidence="5" id="KW-0677">Repeat</keyword>
<dbReference type="InterPro" id="IPR003439">
    <property type="entry name" value="ABC_transporter-like_ATP-bd"/>
</dbReference>
<gene>
    <name evidence="11" type="ORF">YC6258_04805</name>
</gene>